<evidence type="ECO:0000256" key="5">
    <source>
        <dbReference type="ARBA" id="ARBA00023136"/>
    </source>
</evidence>
<dbReference type="InterPro" id="IPR039859">
    <property type="entry name" value="PFA4/ZDH16/20/ERF2-like"/>
</dbReference>
<feature type="transmembrane region" description="Helical" evidence="7">
    <location>
        <begin position="216"/>
        <end position="247"/>
    </location>
</feature>
<keyword evidence="3 7" id="KW-0812">Transmembrane</keyword>
<evidence type="ECO:0000259" key="8">
    <source>
        <dbReference type="Pfam" id="PF01529"/>
    </source>
</evidence>
<reference evidence="9 10" key="1">
    <citation type="submission" date="2024-04" db="EMBL/GenBank/DDBJ databases">
        <title>Tritrichomonas musculus Genome.</title>
        <authorList>
            <person name="Alves-Ferreira E."/>
            <person name="Grigg M."/>
            <person name="Lorenzi H."/>
            <person name="Galac M."/>
        </authorList>
    </citation>
    <scope>NUCLEOTIDE SEQUENCE [LARGE SCALE GENOMIC DNA]</scope>
    <source>
        <strain evidence="9 10">EAF2021</strain>
    </source>
</reference>
<evidence type="ECO:0000313" key="9">
    <source>
        <dbReference type="EMBL" id="KAK8895120.1"/>
    </source>
</evidence>
<comment type="similarity">
    <text evidence="7">Belongs to the DHHC palmitoyltransferase family.</text>
</comment>
<evidence type="ECO:0000256" key="1">
    <source>
        <dbReference type="ARBA" id="ARBA00004141"/>
    </source>
</evidence>
<name>A0ABR2KVH4_9EUKA</name>
<protein>
    <recommendedName>
        <fullName evidence="7">Palmitoyltransferase</fullName>
        <ecNumber evidence="7">2.3.1.225</ecNumber>
    </recommendedName>
</protein>
<evidence type="ECO:0000313" key="10">
    <source>
        <dbReference type="Proteomes" id="UP001470230"/>
    </source>
</evidence>
<evidence type="ECO:0000256" key="4">
    <source>
        <dbReference type="ARBA" id="ARBA00022989"/>
    </source>
</evidence>
<dbReference type="PANTHER" id="PTHR22883">
    <property type="entry name" value="ZINC FINGER DHHC DOMAIN CONTAINING PROTEIN"/>
    <property type="match status" value="1"/>
</dbReference>
<dbReference type="PANTHER" id="PTHR22883:SF147">
    <property type="entry name" value="PALMITOYLTRANSFERASE"/>
    <property type="match status" value="1"/>
</dbReference>
<keyword evidence="10" id="KW-1185">Reference proteome</keyword>
<dbReference type="EC" id="2.3.1.225" evidence="7"/>
<keyword evidence="6 7" id="KW-0012">Acyltransferase</keyword>
<gene>
    <name evidence="9" type="ORF">M9Y10_023562</name>
</gene>
<feature type="transmembrane region" description="Helical" evidence="7">
    <location>
        <begin position="181"/>
        <end position="204"/>
    </location>
</feature>
<dbReference type="Pfam" id="PF01529">
    <property type="entry name" value="DHHC"/>
    <property type="match status" value="1"/>
</dbReference>
<keyword evidence="5 7" id="KW-0472">Membrane</keyword>
<feature type="transmembrane region" description="Helical" evidence="7">
    <location>
        <begin position="56"/>
        <end position="77"/>
    </location>
</feature>
<evidence type="ECO:0000256" key="6">
    <source>
        <dbReference type="ARBA" id="ARBA00023315"/>
    </source>
</evidence>
<accession>A0ABR2KVH4</accession>
<dbReference type="Proteomes" id="UP001470230">
    <property type="component" value="Unassembled WGS sequence"/>
</dbReference>
<evidence type="ECO:0000256" key="3">
    <source>
        <dbReference type="ARBA" id="ARBA00022692"/>
    </source>
</evidence>
<evidence type="ECO:0000256" key="7">
    <source>
        <dbReference type="RuleBase" id="RU079119"/>
    </source>
</evidence>
<feature type="transmembrane region" description="Helical" evidence="7">
    <location>
        <begin position="83"/>
        <end position="103"/>
    </location>
</feature>
<keyword evidence="2 7" id="KW-0808">Transferase</keyword>
<feature type="domain" description="Palmitoyltransferase DHHC" evidence="8">
    <location>
        <begin position="143"/>
        <end position="258"/>
    </location>
</feature>
<proteinExistence type="inferred from homology"/>
<keyword evidence="4 7" id="KW-1133">Transmembrane helix</keyword>
<dbReference type="PROSITE" id="PS50216">
    <property type="entry name" value="DHHC"/>
    <property type="match status" value="1"/>
</dbReference>
<comment type="domain">
    <text evidence="7">The DHHC domain is required for palmitoyltransferase activity.</text>
</comment>
<dbReference type="InterPro" id="IPR001594">
    <property type="entry name" value="Palmitoyltrfase_DHHC"/>
</dbReference>
<evidence type="ECO:0000256" key="2">
    <source>
        <dbReference type="ARBA" id="ARBA00022679"/>
    </source>
</evidence>
<dbReference type="EMBL" id="JAPFFF010000003">
    <property type="protein sequence ID" value="KAK8895120.1"/>
    <property type="molecule type" value="Genomic_DNA"/>
</dbReference>
<organism evidence="9 10">
    <name type="scientific">Tritrichomonas musculus</name>
    <dbReference type="NCBI Taxonomy" id="1915356"/>
    <lineage>
        <taxon>Eukaryota</taxon>
        <taxon>Metamonada</taxon>
        <taxon>Parabasalia</taxon>
        <taxon>Tritrichomonadida</taxon>
        <taxon>Tritrichomonadidae</taxon>
        <taxon>Tritrichomonas</taxon>
    </lineage>
</organism>
<comment type="catalytic activity">
    <reaction evidence="7">
        <text>L-cysteinyl-[protein] + hexadecanoyl-CoA = S-hexadecanoyl-L-cysteinyl-[protein] + CoA</text>
        <dbReference type="Rhea" id="RHEA:36683"/>
        <dbReference type="Rhea" id="RHEA-COMP:10131"/>
        <dbReference type="Rhea" id="RHEA-COMP:11032"/>
        <dbReference type="ChEBI" id="CHEBI:29950"/>
        <dbReference type="ChEBI" id="CHEBI:57287"/>
        <dbReference type="ChEBI" id="CHEBI:57379"/>
        <dbReference type="ChEBI" id="CHEBI:74151"/>
        <dbReference type="EC" id="2.3.1.225"/>
    </reaction>
</comment>
<comment type="caution">
    <text evidence="9">The sequence shown here is derived from an EMBL/GenBank/DDBJ whole genome shotgun (WGS) entry which is preliminary data.</text>
</comment>
<comment type="subcellular location">
    <subcellularLocation>
        <location evidence="1">Membrane</location>
        <topology evidence="1">Multi-pass membrane protein</topology>
    </subcellularLocation>
</comment>
<sequence>MESASDFEQNDEIENGIPKFTQWEHRFSLFGLHFYYVPSISKTFINHWEVSLCMPILVNCIIWGSYLLFLISYIFVLDWTLKPFILITVLLSFYVLSYFGIILEGPGYLPFFYPHRYPTANNKYPDYLSGMVTTNQQLDFVKQRINMSDAHFFKSARRIVIRPDHFCDWCACFIGKKNFKLFFLFNFWGVLYICVFGVFTLLGFAKETENKTPNVFFLIFSMIYLFMAFFFCIFQVIFVVQTFYSILTDTREFESMKKGKKKGADVPLLENDQEYLEKTSCLKKFEDVFGSIKYWFLWLLPVGAFHGVDDYLLVKTREDENDWFI</sequence>